<organism evidence="1 2">
    <name type="scientific">Candidatus Marimicrobium litorale</name>
    <dbReference type="NCBI Taxonomy" id="2518991"/>
    <lineage>
        <taxon>Bacteria</taxon>
        <taxon>Pseudomonadati</taxon>
        <taxon>Pseudomonadota</taxon>
        <taxon>Gammaproteobacteria</taxon>
        <taxon>Cellvibrionales</taxon>
        <taxon>Halieaceae</taxon>
        <taxon>Marimicrobium</taxon>
    </lineage>
</organism>
<evidence type="ECO:0000313" key="2">
    <source>
        <dbReference type="Proteomes" id="UP001143304"/>
    </source>
</evidence>
<gene>
    <name evidence="1" type="ORF">EYC82_07690</name>
</gene>
<name>A0ABT3T6Y3_9GAMM</name>
<dbReference type="EMBL" id="SHNO01000001">
    <property type="protein sequence ID" value="MCX2977234.1"/>
    <property type="molecule type" value="Genomic_DNA"/>
</dbReference>
<comment type="caution">
    <text evidence="1">The sequence shown here is derived from an EMBL/GenBank/DDBJ whole genome shotgun (WGS) entry which is preliminary data.</text>
</comment>
<keyword evidence="2" id="KW-1185">Reference proteome</keyword>
<dbReference type="Proteomes" id="UP001143304">
    <property type="component" value="Unassembled WGS sequence"/>
</dbReference>
<accession>A0ABT3T6Y3</accession>
<protein>
    <submittedName>
        <fullName evidence="1">Uncharacterized protein</fullName>
    </submittedName>
</protein>
<evidence type="ECO:0000313" key="1">
    <source>
        <dbReference type="EMBL" id="MCX2977234.1"/>
    </source>
</evidence>
<reference evidence="1" key="1">
    <citation type="submission" date="2019-02" db="EMBL/GenBank/DDBJ databases">
        <authorList>
            <person name="Li S.-H."/>
        </authorList>
    </citation>
    <scope>NUCLEOTIDE SEQUENCE</scope>
    <source>
        <strain evidence="1">IMCC11814</strain>
    </source>
</reference>
<sequence length="117" mass="12360">MLWMSVTPAFAEVTQAQIDQLLAGQKAILDELAQIRQRIEPKSVDGRVSDTGRVAQSLNAGQMSGISGTPSFVIGYSDGDSVKSKKLLRGAVGFSIFQTHLDALLDNDLPRGSGGGV</sequence>
<dbReference type="RefSeq" id="WP_279248964.1">
    <property type="nucleotide sequence ID" value="NZ_SHNO01000001.1"/>
</dbReference>
<proteinExistence type="predicted"/>
<dbReference type="Gene3D" id="3.40.30.10">
    <property type="entry name" value="Glutaredoxin"/>
    <property type="match status" value="1"/>
</dbReference>